<dbReference type="Pfam" id="PF05192">
    <property type="entry name" value="MutS_III"/>
    <property type="match status" value="1"/>
</dbReference>
<dbReference type="RefSeq" id="XP_014151750.1">
    <property type="nucleotide sequence ID" value="XM_014296275.1"/>
</dbReference>
<dbReference type="GO" id="GO:0140664">
    <property type="term" value="F:ATP-dependent DNA damage sensor activity"/>
    <property type="evidence" value="ECO:0007669"/>
    <property type="project" value="InterPro"/>
</dbReference>
<accession>A0A0L0FPE8</accession>
<evidence type="ECO:0000256" key="7">
    <source>
        <dbReference type="ARBA" id="ARBA00023204"/>
    </source>
</evidence>
<dbReference type="InterPro" id="IPR036678">
    <property type="entry name" value="MutS_con_dom_sf"/>
</dbReference>
<dbReference type="InterPro" id="IPR000432">
    <property type="entry name" value="DNA_mismatch_repair_MutS_C"/>
</dbReference>
<dbReference type="GO" id="GO:0006312">
    <property type="term" value="P:mitotic recombination"/>
    <property type="evidence" value="ECO:0007669"/>
    <property type="project" value="TreeGrafter"/>
</dbReference>
<dbReference type="EMBL" id="KQ242616">
    <property type="protein sequence ID" value="KNC77848.1"/>
    <property type="molecule type" value="Genomic_DNA"/>
</dbReference>
<evidence type="ECO:0000256" key="9">
    <source>
        <dbReference type="SAM" id="MobiDB-lite"/>
    </source>
</evidence>
<dbReference type="Gene3D" id="6.10.140.80">
    <property type="match status" value="1"/>
</dbReference>
<dbReference type="SUPFAM" id="SSF48334">
    <property type="entry name" value="DNA repair protein MutS, domain III"/>
    <property type="match status" value="1"/>
</dbReference>
<feature type="compositionally biased region" description="Basic and acidic residues" evidence="9">
    <location>
        <begin position="153"/>
        <end position="165"/>
    </location>
</feature>
<dbReference type="InterPro" id="IPR036187">
    <property type="entry name" value="DNA_mismatch_repair_MutS_sf"/>
</dbReference>
<keyword evidence="4" id="KW-0227">DNA damage</keyword>
<evidence type="ECO:0000259" key="10">
    <source>
        <dbReference type="PROSITE" id="PS00486"/>
    </source>
</evidence>
<dbReference type="Gene3D" id="3.40.1170.10">
    <property type="entry name" value="DNA repair protein MutS, domain I"/>
    <property type="match status" value="1"/>
</dbReference>
<dbReference type="Pfam" id="PF01624">
    <property type="entry name" value="MutS_I"/>
    <property type="match status" value="1"/>
</dbReference>
<dbReference type="Gene3D" id="3.30.420.110">
    <property type="entry name" value="MutS, connector domain"/>
    <property type="match status" value="1"/>
</dbReference>
<keyword evidence="5" id="KW-0067">ATP-binding</keyword>
<organism evidence="11 12">
    <name type="scientific">Sphaeroforma arctica JP610</name>
    <dbReference type="NCBI Taxonomy" id="667725"/>
    <lineage>
        <taxon>Eukaryota</taxon>
        <taxon>Ichthyosporea</taxon>
        <taxon>Ichthyophonida</taxon>
        <taxon>Sphaeroforma</taxon>
    </lineage>
</organism>
<keyword evidence="3" id="KW-0547">Nucleotide-binding</keyword>
<dbReference type="PROSITE" id="PS00486">
    <property type="entry name" value="DNA_MISMATCH_REPAIR_2"/>
    <property type="match status" value="1"/>
</dbReference>
<gene>
    <name evidence="11" type="ORF">SARC_09703</name>
</gene>
<dbReference type="Pfam" id="PF05188">
    <property type="entry name" value="MutS_II"/>
    <property type="match status" value="1"/>
</dbReference>
<dbReference type="Proteomes" id="UP000054560">
    <property type="component" value="Unassembled WGS sequence"/>
</dbReference>
<evidence type="ECO:0000256" key="6">
    <source>
        <dbReference type="ARBA" id="ARBA00023125"/>
    </source>
</evidence>
<dbReference type="InterPro" id="IPR007696">
    <property type="entry name" value="DNA_mismatch_repair_MutS_core"/>
</dbReference>
<dbReference type="PANTHER" id="PTHR11361:SF122">
    <property type="entry name" value="DNA MISMATCH REPAIR PROTEIN MSH3"/>
    <property type="match status" value="1"/>
</dbReference>
<dbReference type="SUPFAM" id="SSF53150">
    <property type="entry name" value="DNA repair protein MutS, domain II"/>
    <property type="match status" value="1"/>
</dbReference>
<dbReference type="OrthoDB" id="121051at2759"/>
<dbReference type="InterPro" id="IPR016151">
    <property type="entry name" value="DNA_mismatch_repair_MutS_N"/>
</dbReference>
<reference evidence="11 12" key="1">
    <citation type="submission" date="2011-02" db="EMBL/GenBank/DDBJ databases">
        <title>The Genome Sequence of Sphaeroforma arctica JP610.</title>
        <authorList>
            <consortium name="The Broad Institute Genome Sequencing Platform"/>
            <person name="Russ C."/>
            <person name="Cuomo C."/>
            <person name="Young S.K."/>
            <person name="Zeng Q."/>
            <person name="Gargeya S."/>
            <person name="Alvarado L."/>
            <person name="Berlin A."/>
            <person name="Chapman S.B."/>
            <person name="Chen Z."/>
            <person name="Freedman E."/>
            <person name="Gellesch M."/>
            <person name="Goldberg J."/>
            <person name="Griggs A."/>
            <person name="Gujja S."/>
            <person name="Heilman E."/>
            <person name="Heiman D."/>
            <person name="Howarth C."/>
            <person name="Mehta T."/>
            <person name="Neiman D."/>
            <person name="Pearson M."/>
            <person name="Roberts A."/>
            <person name="Saif S."/>
            <person name="Shea T."/>
            <person name="Shenoy N."/>
            <person name="Sisk P."/>
            <person name="Stolte C."/>
            <person name="Sykes S."/>
            <person name="White J."/>
            <person name="Yandava C."/>
            <person name="Burger G."/>
            <person name="Gray M.W."/>
            <person name="Holland P.W.H."/>
            <person name="King N."/>
            <person name="Lang F.B.F."/>
            <person name="Roger A.J."/>
            <person name="Ruiz-Trillo I."/>
            <person name="Haas B."/>
            <person name="Nusbaum C."/>
            <person name="Birren B."/>
        </authorList>
    </citation>
    <scope>NUCLEOTIDE SEQUENCE [LARGE SCALE GENOMIC DNA]</scope>
    <source>
        <strain evidence="11 12">JP610</strain>
    </source>
</reference>
<dbReference type="AlphaFoldDB" id="A0A0L0FPE8"/>
<dbReference type="Pfam" id="PF00488">
    <property type="entry name" value="MutS_V"/>
    <property type="match status" value="1"/>
</dbReference>
<dbReference type="GO" id="GO:0030983">
    <property type="term" value="F:mismatched DNA binding"/>
    <property type="evidence" value="ECO:0007669"/>
    <property type="project" value="InterPro"/>
</dbReference>
<dbReference type="FunFam" id="3.40.1170.10:FF:000004">
    <property type="entry name" value="DNA mismatch repair protein"/>
    <property type="match status" value="1"/>
</dbReference>
<feature type="compositionally biased region" description="Basic and acidic residues" evidence="9">
    <location>
        <begin position="45"/>
        <end position="54"/>
    </location>
</feature>
<evidence type="ECO:0000313" key="11">
    <source>
        <dbReference type="EMBL" id="KNC77848.1"/>
    </source>
</evidence>
<dbReference type="InterPro" id="IPR027417">
    <property type="entry name" value="P-loop_NTPase"/>
</dbReference>
<dbReference type="GO" id="GO:0005524">
    <property type="term" value="F:ATP binding"/>
    <property type="evidence" value="ECO:0007669"/>
    <property type="project" value="UniProtKB-KW"/>
</dbReference>
<proteinExistence type="inferred from homology"/>
<dbReference type="PANTHER" id="PTHR11361">
    <property type="entry name" value="DNA MISMATCH REPAIR PROTEIN MUTS FAMILY MEMBER"/>
    <property type="match status" value="1"/>
</dbReference>
<protein>
    <recommendedName>
        <fullName evidence="2 8">DNA mismatch repair protein MSH3</fullName>
    </recommendedName>
    <alternativeName>
        <fullName evidence="2 8">DNA mismatch repair protein MSH3</fullName>
    </alternativeName>
</protein>
<feature type="region of interest" description="Disordered" evidence="9">
    <location>
        <begin position="30"/>
        <end position="292"/>
    </location>
</feature>
<dbReference type="GO" id="GO:0005634">
    <property type="term" value="C:nucleus"/>
    <property type="evidence" value="ECO:0007669"/>
    <property type="project" value="TreeGrafter"/>
</dbReference>
<dbReference type="Gene3D" id="3.40.50.300">
    <property type="entry name" value="P-loop containing nucleotide triphosphate hydrolases"/>
    <property type="match status" value="1"/>
</dbReference>
<feature type="compositionally biased region" description="Basic and acidic residues" evidence="9">
    <location>
        <begin position="184"/>
        <end position="198"/>
    </location>
</feature>
<dbReference type="SUPFAM" id="SSF55271">
    <property type="entry name" value="DNA repair protein MutS, domain I"/>
    <property type="match status" value="1"/>
</dbReference>
<dbReference type="InterPro" id="IPR017261">
    <property type="entry name" value="DNA_mismatch_repair_MutS/MSH"/>
</dbReference>
<dbReference type="SUPFAM" id="SSF52540">
    <property type="entry name" value="P-loop containing nucleoside triphosphate hydrolases"/>
    <property type="match status" value="1"/>
</dbReference>
<keyword evidence="12" id="KW-1185">Reference proteome</keyword>
<keyword evidence="6" id="KW-0238">DNA-binding</keyword>
<evidence type="ECO:0000313" key="12">
    <source>
        <dbReference type="Proteomes" id="UP000054560"/>
    </source>
</evidence>
<dbReference type="eggNOG" id="KOG0218">
    <property type="taxonomic scope" value="Eukaryota"/>
</dbReference>
<dbReference type="GO" id="GO:0006298">
    <property type="term" value="P:mismatch repair"/>
    <property type="evidence" value="ECO:0007669"/>
    <property type="project" value="InterPro"/>
</dbReference>
<dbReference type="PIRSF" id="PIRSF037677">
    <property type="entry name" value="DNA_mis_repair_Msh6"/>
    <property type="match status" value="1"/>
</dbReference>
<dbReference type="InterPro" id="IPR045076">
    <property type="entry name" value="MutS"/>
</dbReference>
<evidence type="ECO:0000256" key="3">
    <source>
        <dbReference type="ARBA" id="ARBA00022741"/>
    </source>
</evidence>
<evidence type="ECO:0000256" key="4">
    <source>
        <dbReference type="ARBA" id="ARBA00022763"/>
    </source>
</evidence>
<evidence type="ECO:0000256" key="2">
    <source>
        <dbReference type="ARBA" id="ARBA00022151"/>
    </source>
</evidence>
<evidence type="ECO:0000256" key="8">
    <source>
        <dbReference type="ARBA" id="ARBA00073774"/>
    </source>
</evidence>
<dbReference type="SMART" id="SM00534">
    <property type="entry name" value="MUTSac"/>
    <property type="match status" value="1"/>
</dbReference>
<name>A0A0L0FPE8_9EUKA</name>
<evidence type="ECO:0000256" key="1">
    <source>
        <dbReference type="ARBA" id="ARBA00007094"/>
    </source>
</evidence>
<dbReference type="InterPro" id="IPR007860">
    <property type="entry name" value="DNA_mmatch_repair_MutS_con_dom"/>
</dbReference>
<dbReference type="GeneID" id="25910207"/>
<evidence type="ECO:0000256" key="5">
    <source>
        <dbReference type="ARBA" id="ARBA00022840"/>
    </source>
</evidence>
<comment type="similarity">
    <text evidence="1">Belongs to the DNA mismatch repair MutS family. MSH3 subfamily.</text>
</comment>
<dbReference type="STRING" id="667725.A0A0L0FPE8"/>
<dbReference type="InterPro" id="IPR007695">
    <property type="entry name" value="DNA_mismatch_repair_MutS-lik_N"/>
</dbReference>
<feature type="domain" description="DNA mismatch repair proteins mutS family" evidence="10">
    <location>
        <begin position="833"/>
        <end position="849"/>
    </location>
</feature>
<keyword evidence="7" id="KW-0234">DNA repair</keyword>
<sequence>MGPKALKLGKFASKKTKQGNLNSFFGIKKEVTDDSSGEAAGNKRPRAEKDKENINAHSPKKAKIKDPATSLGNKFSAFAAKKPVKKGSTEVTSLVSDEETEGSAAVPKKALPGRSKPQVMSVDSEDDSDEPLAAGVKREISQSTTAKPKGHSHVIESDSESERSSTKNAETPARKPLSSVGESGSKDSAVRKSMERFRAPTASSAMKSKQNDIIKDSNTPSGTQSLNTNTQSEIKKKALKTESSADETFKKYIKTASAGKGKANIATPKNSGGRKSGSATPKGSTGSDGGTQAVDGEIAVHYEGGRSAIRYASDDDNKGKLVAVMSVAKPYGREESKQFTPLENQYIKMKRKYPDAILFVECGYKFRFFDEDAKVAAKALNICCSNYGNMAGASIPVQRLPIHVRRLVELNYKVGVIGQTETAAIKATGTTKSGVFTRDLTAMYTKGTLVGESVNDGGGAEGSGTFEQLSFLLCINEIAPEDDKKGDSDTVKIGLLAVHVGTGEIVYDSFEDSCTRNQLHTRIAHLKPSEIVVSTGLSPRTQKAVMSYATTSFVRVECLKNTLTVEKADGLITDFYAASKSKRSAEEFVTAIQAMPDVVTVCYAYLIRYLKLFKLERVFRLSASKIVSFEHQGCMQLTSKTVANLELLANDTDLTEHGSLLQVVNFTKTQFGKRLMSKWITRPLTSARAINARLDAVTVLRDTSLPWLPRLRALLENMPDLEKGLTRVLYKKIAALINEKYVPNDVTILEDSRFLVITGPNMGGKSCYMKQVALLAIMAQIGSYVPAESCELCPFDAVHTRMGACDYIDKGVSTFMVELQDTAEILTKATSRSLVLVDELGRGTSTHDGVAIAYATSQSLIADVGCAVLFATHYPLLSQLEINYPTAVSNHYMDFFEEETTNDSGASEHAITFLYTLARGVANRSYGLNVARLADLPNEILRLAAKKSTELETQIRERGGVARDESVVFSKIIGLFGGSDASGAFNPESSDFPTAEAIVKQLEYTLDTWSTWKQ</sequence>
<feature type="compositionally biased region" description="Polar residues" evidence="9">
    <location>
        <begin position="216"/>
        <end position="232"/>
    </location>
</feature>